<dbReference type="Proteomes" id="UP000095287">
    <property type="component" value="Unplaced"/>
</dbReference>
<sequence>MGNKSEKKNVRCTSTPPASPTDSSDVASTCSSDFVPERPPAVVTKKATPAAAVEGASSAQKSKKFKFVPSREQQTAKRRYYMRDAMLDIRKRLSSNASWSENCRLKFNPHGEFNDIWQTSSKCDHHTSSHTKTFKDSRRGPVSGYQKHHKGEFTTSNGKKFDASGPDSSKFARSGNRFQRSGHAVDKPFPKSMEGLIQEVQSEVQRLEEEDVGQQQPEVYRRYCSTLESSLLSLSRFFPPTEELQSPKRPSERTPSPFLPEVIAAQNQHQQAAHTSAALTEEDFPGFDSAQFSRASAARKRISVPASTIETAGTATSVPEVVESAAPPREPQVFAPANQDAQMYAAVQQRYIALVLHYINRLTL</sequence>
<organism evidence="2 3">
    <name type="scientific">Steinernema glaseri</name>
    <dbReference type="NCBI Taxonomy" id="37863"/>
    <lineage>
        <taxon>Eukaryota</taxon>
        <taxon>Metazoa</taxon>
        <taxon>Ecdysozoa</taxon>
        <taxon>Nematoda</taxon>
        <taxon>Chromadorea</taxon>
        <taxon>Rhabditida</taxon>
        <taxon>Tylenchina</taxon>
        <taxon>Panagrolaimomorpha</taxon>
        <taxon>Strongyloidoidea</taxon>
        <taxon>Steinernematidae</taxon>
        <taxon>Steinernema</taxon>
    </lineage>
</organism>
<evidence type="ECO:0000256" key="1">
    <source>
        <dbReference type="SAM" id="MobiDB-lite"/>
    </source>
</evidence>
<dbReference type="AlphaFoldDB" id="A0A1I7YNV9"/>
<keyword evidence="2" id="KW-1185">Reference proteome</keyword>
<feature type="compositionally biased region" description="Basic and acidic residues" evidence="1">
    <location>
        <begin position="122"/>
        <end position="139"/>
    </location>
</feature>
<evidence type="ECO:0000313" key="2">
    <source>
        <dbReference type="Proteomes" id="UP000095287"/>
    </source>
</evidence>
<name>A0A1I7YNV9_9BILA</name>
<proteinExistence type="predicted"/>
<protein>
    <submittedName>
        <fullName evidence="3">Uncharacterized protein</fullName>
    </submittedName>
</protein>
<dbReference type="WBParaSite" id="L893_g18206.t1">
    <property type="protein sequence ID" value="L893_g18206.t1"/>
    <property type="gene ID" value="L893_g18206"/>
</dbReference>
<reference evidence="3" key="1">
    <citation type="submission" date="2016-11" db="UniProtKB">
        <authorList>
            <consortium name="WormBaseParasite"/>
        </authorList>
    </citation>
    <scope>IDENTIFICATION</scope>
</reference>
<evidence type="ECO:0000313" key="3">
    <source>
        <dbReference type="WBParaSite" id="L893_g18206.t1"/>
    </source>
</evidence>
<accession>A0A1I7YNV9</accession>
<feature type="compositionally biased region" description="Low complexity" evidence="1">
    <location>
        <begin position="40"/>
        <end position="60"/>
    </location>
</feature>
<feature type="region of interest" description="Disordered" evidence="1">
    <location>
        <begin position="1"/>
        <end position="74"/>
    </location>
</feature>
<feature type="region of interest" description="Disordered" evidence="1">
    <location>
        <begin position="122"/>
        <end position="190"/>
    </location>
</feature>
<feature type="compositionally biased region" description="Low complexity" evidence="1">
    <location>
        <begin position="13"/>
        <end position="29"/>
    </location>
</feature>